<feature type="region of interest" description="Disordered" evidence="2">
    <location>
        <begin position="228"/>
        <end position="257"/>
    </location>
</feature>
<evidence type="ECO:0000256" key="2">
    <source>
        <dbReference type="SAM" id="MobiDB-lite"/>
    </source>
</evidence>
<dbReference type="PANTHER" id="PTHR14758:SF5">
    <property type="entry name" value="PROTEIN FAM110C"/>
    <property type="match status" value="1"/>
</dbReference>
<evidence type="ECO:0000259" key="3">
    <source>
        <dbReference type="Pfam" id="PF14160"/>
    </source>
</evidence>
<dbReference type="PANTHER" id="PTHR14758">
    <property type="entry name" value="AGAP005440-PA"/>
    <property type="match status" value="1"/>
</dbReference>
<reference evidence="5 6" key="1">
    <citation type="journal article" date="2012" name="Genome Biol.">
        <title>Sequencing three crocodilian genomes to illuminate the evolution of archosaurs and amniotes.</title>
        <authorList>
            <person name="St John J.A."/>
            <person name="Braun E.L."/>
            <person name="Isberg S.R."/>
            <person name="Miles L.G."/>
            <person name="Chong A.Y."/>
            <person name="Gongora J."/>
            <person name="Dalzell P."/>
            <person name="Moran C."/>
            <person name="Bed'hom B."/>
            <person name="Abzhanov A."/>
            <person name="Burgess S.C."/>
            <person name="Cooksey A.M."/>
            <person name="Castoe T.A."/>
            <person name="Crawford N.G."/>
            <person name="Densmore L.D."/>
            <person name="Drew J.C."/>
            <person name="Edwards S.V."/>
            <person name="Faircloth B.C."/>
            <person name="Fujita M.K."/>
            <person name="Greenwold M.J."/>
            <person name="Hoffmann F.G."/>
            <person name="Howard J.M."/>
            <person name="Iguchi T."/>
            <person name="Janes D.E."/>
            <person name="Khan S.Y."/>
            <person name="Kohno S."/>
            <person name="de Koning A.J."/>
            <person name="Lance S.L."/>
            <person name="McCarthy F.M."/>
            <person name="McCormack J.E."/>
            <person name="Merchant M.E."/>
            <person name="Peterson D.G."/>
            <person name="Pollock D.D."/>
            <person name="Pourmand N."/>
            <person name="Raney B.J."/>
            <person name="Roessler K.A."/>
            <person name="Sanford J.R."/>
            <person name="Sawyer R.H."/>
            <person name="Schmidt C.J."/>
            <person name="Triplett E.W."/>
            <person name="Tuberville T.D."/>
            <person name="Venegas-Anaya M."/>
            <person name="Howard J.T."/>
            <person name="Jarvis E.D."/>
            <person name="Guillette L.J.Jr."/>
            <person name="Glenn T.C."/>
            <person name="Green R.E."/>
            <person name="Ray D.A."/>
        </authorList>
    </citation>
    <scope>NUCLEOTIDE SEQUENCE [LARGE SCALE GENOMIC DNA]</scope>
    <source>
        <strain evidence="5">KSC_2009_1</strain>
    </source>
</reference>
<dbReference type="GO" id="GO:0030335">
    <property type="term" value="P:positive regulation of cell migration"/>
    <property type="evidence" value="ECO:0007669"/>
    <property type="project" value="TreeGrafter"/>
</dbReference>
<evidence type="ECO:0000313" key="5">
    <source>
        <dbReference type="EMBL" id="KYO32894.1"/>
    </source>
</evidence>
<dbReference type="EMBL" id="AKHW03003826">
    <property type="protein sequence ID" value="KYO32894.1"/>
    <property type="molecule type" value="Genomic_DNA"/>
</dbReference>
<dbReference type="InterPro" id="IPR025741">
    <property type="entry name" value="FAM110_C"/>
</dbReference>
<dbReference type="InterPro" id="IPR025739">
    <property type="entry name" value="FAM110_N"/>
</dbReference>
<dbReference type="GO" id="GO:0005938">
    <property type="term" value="C:cell cortex"/>
    <property type="evidence" value="ECO:0007669"/>
    <property type="project" value="TreeGrafter"/>
</dbReference>
<dbReference type="Proteomes" id="UP000050525">
    <property type="component" value="Unassembled WGS sequence"/>
</dbReference>
<protein>
    <submittedName>
        <fullName evidence="5">Protein FAM110C</fullName>
    </submittedName>
</protein>
<dbReference type="AlphaFoldDB" id="A0A151N7U9"/>
<name>A0A151N7U9_ALLMI</name>
<evidence type="ECO:0000259" key="4">
    <source>
        <dbReference type="Pfam" id="PF14161"/>
    </source>
</evidence>
<gene>
    <name evidence="5" type="primary">FAM110C</name>
    <name evidence="5" type="ORF">Y1Q_0011234</name>
</gene>
<keyword evidence="6" id="KW-1185">Reference proteome</keyword>
<feature type="domain" description="Centrosome-associated FAM110 C-terminal" evidence="3">
    <location>
        <begin position="269"/>
        <end position="374"/>
    </location>
</feature>
<feature type="domain" description="Centrosome-associated FAM110 N-terminal" evidence="4">
    <location>
        <begin position="39"/>
        <end position="92"/>
    </location>
</feature>
<accession>A0A151N7U9</accession>
<feature type="compositionally biased region" description="Polar residues" evidence="2">
    <location>
        <begin position="230"/>
        <end position="239"/>
    </location>
</feature>
<proteinExistence type="inferred from homology"/>
<evidence type="ECO:0000313" key="6">
    <source>
        <dbReference type="Proteomes" id="UP000050525"/>
    </source>
</evidence>
<comment type="similarity">
    <text evidence="1">Belongs to the FAM110 family.</text>
</comment>
<dbReference type="GO" id="GO:0043014">
    <property type="term" value="F:alpha-tubulin binding"/>
    <property type="evidence" value="ECO:0007669"/>
    <property type="project" value="TreeGrafter"/>
</dbReference>
<organism evidence="5 6">
    <name type="scientific">Alligator mississippiensis</name>
    <name type="common">American alligator</name>
    <dbReference type="NCBI Taxonomy" id="8496"/>
    <lineage>
        <taxon>Eukaryota</taxon>
        <taxon>Metazoa</taxon>
        <taxon>Chordata</taxon>
        <taxon>Craniata</taxon>
        <taxon>Vertebrata</taxon>
        <taxon>Euteleostomi</taxon>
        <taxon>Archelosauria</taxon>
        <taxon>Archosauria</taxon>
        <taxon>Crocodylia</taxon>
        <taxon>Alligatoridae</taxon>
        <taxon>Alligatorinae</taxon>
        <taxon>Alligator</taxon>
    </lineage>
</organism>
<dbReference type="Pfam" id="PF14160">
    <property type="entry name" value="FAM110_C"/>
    <property type="match status" value="1"/>
</dbReference>
<sequence>MVASHTSCPNTDIFKSVHSVHLECSRHRPWGFAQPDEFSSVLMRLLNKGPEYLRRQMEAGTPGRKSAVERLAADKAKYVKSQQVISTKQEPVVVLSSASESSSENCSVESKKITKDFGGGKDTKNLYLANAVYSCCPPLEHVPPIARRSMPKRQIRPDSLVIYRQKCEFVKGQGNESTRGSLVRRLFQGPIKEKQLASPEMQTPKVIREVTTPENEENLSLKHAADKLTSHGTEQTTPAKTEVPADHGGEYGDTPKLTVAPDEVKDARRKGLHRSQSDISSRYSKSFSEFDTFFKYCGLEPEVIEDLGRENFSVVSDNVSFRIRSISVATSESDFTRHSGDDGLLEEELTEQVPSSTSVIERNARIIKWLYTMHSSLVNSRMKTFPKMEAEQDRS</sequence>
<dbReference type="InterPro" id="IPR025740">
    <property type="entry name" value="FAM110"/>
</dbReference>
<evidence type="ECO:0000256" key="1">
    <source>
        <dbReference type="ARBA" id="ARBA00010576"/>
    </source>
</evidence>
<dbReference type="GO" id="GO:0060491">
    <property type="term" value="P:regulation of cell projection assembly"/>
    <property type="evidence" value="ECO:0007669"/>
    <property type="project" value="TreeGrafter"/>
</dbReference>
<comment type="caution">
    <text evidence="5">The sequence shown here is derived from an EMBL/GenBank/DDBJ whole genome shotgun (WGS) entry which is preliminary data.</text>
</comment>
<dbReference type="eggNOG" id="ENOG502S0DB">
    <property type="taxonomic scope" value="Eukaryota"/>
</dbReference>
<dbReference type="Pfam" id="PF14161">
    <property type="entry name" value="FAM110_N"/>
    <property type="match status" value="1"/>
</dbReference>